<keyword evidence="1" id="KW-0808">Transferase</keyword>
<feature type="compositionally biased region" description="Low complexity" evidence="6">
    <location>
        <begin position="859"/>
        <end position="868"/>
    </location>
</feature>
<dbReference type="CDD" id="cd09274">
    <property type="entry name" value="RNase_HI_RT_Ty3"/>
    <property type="match status" value="1"/>
</dbReference>
<dbReference type="Gene3D" id="2.40.70.10">
    <property type="entry name" value="Acid Proteases"/>
    <property type="match status" value="1"/>
</dbReference>
<keyword evidence="3" id="KW-0540">Nuclease</keyword>
<dbReference type="SUPFAM" id="SSF56672">
    <property type="entry name" value="DNA/RNA polymerases"/>
    <property type="match status" value="1"/>
</dbReference>
<keyword evidence="4" id="KW-0255">Endonuclease</keyword>
<dbReference type="CDD" id="cd01647">
    <property type="entry name" value="RT_LTR"/>
    <property type="match status" value="1"/>
</dbReference>
<dbReference type="PANTHER" id="PTHR37984">
    <property type="entry name" value="PROTEIN CBG26694"/>
    <property type="match status" value="1"/>
</dbReference>
<feature type="compositionally biased region" description="Basic and acidic residues" evidence="6">
    <location>
        <begin position="829"/>
        <end position="850"/>
    </location>
</feature>
<feature type="non-terminal residue" evidence="8">
    <location>
        <position position="891"/>
    </location>
</feature>
<evidence type="ECO:0000256" key="3">
    <source>
        <dbReference type="ARBA" id="ARBA00022722"/>
    </source>
</evidence>
<reference evidence="8" key="1">
    <citation type="submission" date="2016-04" db="EMBL/GenBank/DDBJ databases">
        <authorList>
            <person name="Nguyen H.D."/>
            <person name="Samba Siva P."/>
            <person name="Cullis J."/>
            <person name="Levesque C.A."/>
            <person name="Hambleton S."/>
        </authorList>
    </citation>
    <scope>NUCLEOTIDE SEQUENCE</scope>
    <source>
        <strain evidence="8">DAOMC 236416</strain>
    </source>
</reference>
<dbReference type="FunFam" id="3.30.70.270:FF:000063">
    <property type="entry name" value="Zinc knuckle domaincontaining protein"/>
    <property type="match status" value="1"/>
</dbReference>
<dbReference type="EMBL" id="LWDF02001846">
    <property type="protein sequence ID" value="KAE8237290.1"/>
    <property type="molecule type" value="Genomic_DNA"/>
</dbReference>
<evidence type="ECO:0000256" key="1">
    <source>
        <dbReference type="ARBA" id="ARBA00022679"/>
    </source>
</evidence>
<dbReference type="InterPro" id="IPR043502">
    <property type="entry name" value="DNA/RNA_pol_sf"/>
</dbReference>
<dbReference type="PANTHER" id="PTHR37984:SF5">
    <property type="entry name" value="PROTEIN NYNRIN-LIKE"/>
    <property type="match status" value="1"/>
</dbReference>
<keyword evidence="5" id="KW-0511">Multifunctional enzyme</keyword>
<dbReference type="GO" id="GO:0004519">
    <property type="term" value="F:endonuclease activity"/>
    <property type="evidence" value="ECO:0007669"/>
    <property type="project" value="UniProtKB-KW"/>
</dbReference>
<dbReference type="InterPro" id="IPR050951">
    <property type="entry name" value="Retrovirus_Pol_polyprotein"/>
</dbReference>
<dbReference type="SUPFAM" id="SSF50630">
    <property type="entry name" value="Acid proteases"/>
    <property type="match status" value="1"/>
</dbReference>
<proteinExistence type="predicted"/>
<keyword evidence="4" id="KW-0378">Hydrolase</keyword>
<dbReference type="InterPro" id="IPR021109">
    <property type="entry name" value="Peptidase_aspartic_dom_sf"/>
</dbReference>
<evidence type="ECO:0000256" key="6">
    <source>
        <dbReference type="SAM" id="MobiDB-lite"/>
    </source>
</evidence>
<dbReference type="InterPro" id="IPR041577">
    <property type="entry name" value="RT_RNaseH_2"/>
</dbReference>
<evidence type="ECO:0000256" key="5">
    <source>
        <dbReference type="ARBA" id="ARBA00023268"/>
    </source>
</evidence>
<feature type="region of interest" description="Disordered" evidence="6">
    <location>
        <begin position="90"/>
        <end position="115"/>
    </location>
</feature>
<organism evidence="8 9">
    <name type="scientific">Tilletia indica</name>
    <dbReference type="NCBI Taxonomy" id="43049"/>
    <lineage>
        <taxon>Eukaryota</taxon>
        <taxon>Fungi</taxon>
        <taxon>Dikarya</taxon>
        <taxon>Basidiomycota</taxon>
        <taxon>Ustilaginomycotina</taxon>
        <taxon>Exobasidiomycetes</taxon>
        <taxon>Tilletiales</taxon>
        <taxon>Tilletiaceae</taxon>
        <taxon>Tilletia</taxon>
    </lineage>
</organism>
<dbReference type="InterPro" id="IPR043128">
    <property type="entry name" value="Rev_trsase/Diguanyl_cyclase"/>
</dbReference>
<name>A0A8T8SCQ5_9BASI</name>
<protein>
    <recommendedName>
        <fullName evidence="7">Reverse transcriptase domain-containing protein</fullName>
    </recommendedName>
</protein>
<dbReference type="Gene3D" id="3.10.10.10">
    <property type="entry name" value="HIV Type 1 Reverse Transcriptase, subunit A, domain 1"/>
    <property type="match status" value="1"/>
</dbReference>
<evidence type="ECO:0000256" key="2">
    <source>
        <dbReference type="ARBA" id="ARBA00022695"/>
    </source>
</evidence>
<keyword evidence="9" id="KW-1185">Reference proteome</keyword>
<dbReference type="GO" id="GO:0016779">
    <property type="term" value="F:nucleotidyltransferase activity"/>
    <property type="evidence" value="ECO:0007669"/>
    <property type="project" value="UniProtKB-KW"/>
</dbReference>
<gene>
    <name evidence="8" type="ORF">A4X13_0g8843</name>
</gene>
<feature type="domain" description="Reverse transcriptase" evidence="7">
    <location>
        <begin position="442"/>
        <end position="621"/>
    </location>
</feature>
<dbReference type="Pfam" id="PF17919">
    <property type="entry name" value="RT_RNaseH_2"/>
    <property type="match status" value="1"/>
</dbReference>
<feature type="region of interest" description="Disordered" evidence="6">
    <location>
        <begin position="822"/>
        <end position="891"/>
    </location>
</feature>
<reference evidence="8" key="2">
    <citation type="journal article" date="2019" name="IMA Fungus">
        <title>Genome sequencing and comparison of five Tilletia species to identify candidate genes for the detection of regulated species infecting wheat.</title>
        <authorList>
            <person name="Nguyen H.D.T."/>
            <person name="Sultana T."/>
            <person name="Kesanakurti P."/>
            <person name="Hambleton S."/>
        </authorList>
    </citation>
    <scope>NUCLEOTIDE SEQUENCE</scope>
    <source>
        <strain evidence="8">DAOMC 236416</strain>
    </source>
</reference>
<evidence type="ECO:0000313" key="9">
    <source>
        <dbReference type="Proteomes" id="UP000077521"/>
    </source>
</evidence>
<feature type="compositionally biased region" description="Low complexity" evidence="6">
    <location>
        <begin position="103"/>
        <end position="115"/>
    </location>
</feature>
<dbReference type="AlphaFoldDB" id="A0A8T8SCQ5"/>
<comment type="caution">
    <text evidence="8">The sequence shown here is derived from an EMBL/GenBank/DDBJ whole genome shotgun (WGS) entry which is preliminary data.</text>
</comment>
<feature type="compositionally biased region" description="Polar residues" evidence="6">
    <location>
        <begin position="882"/>
        <end position="891"/>
    </location>
</feature>
<evidence type="ECO:0000313" key="8">
    <source>
        <dbReference type="EMBL" id="KAE8237290.1"/>
    </source>
</evidence>
<dbReference type="PROSITE" id="PS50878">
    <property type="entry name" value="RT_POL"/>
    <property type="match status" value="1"/>
</dbReference>
<keyword evidence="2" id="KW-0548">Nucleotidyltransferase</keyword>
<dbReference type="Pfam" id="PF08284">
    <property type="entry name" value="RVP_2"/>
    <property type="match status" value="1"/>
</dbReference>
<dbReference type="Pfam" id="PF00078">
    <property type="entry name" value="RVT_1"/>
    <property type="match status" value="1"/>
</dbReference>
<evidence type="ECO:0000256" key="4">
    <source>
        <dbReference type="ARBA" id="ARBA00022759"/>
    </source>
</evidence>
<dbReference type="Gene3D" id="3.30.70.270">
    <property type="match status" value="2"/>
</dbReference>
<dbReference type="InterPro" id="IPR000477">
    <property type="entry name" value="RT_dom"/>
</dbReference>
<sequence length="891" mass="97845">PHRLATAAATATHLSRHVLPATTPPTLAHLAPPRPPAVLAQHQWTSTPADPVISRSPTPRSSADAIWASAPTVEAVVTSPANVLAKVTAGDHSSSPVVVQHKLPQSPSRSLLTPTSSRISRALSLPALSSTDVPSDPSLPISSLSLSSHTPSDHHLIIPAKISTSRGPISTYAMIDSGATASFLDLSFAQEHKLLSSQLPEPLPLNVIDGRPISSGPVTHSSHVPLSIDTHQETVQLHLTTLDRYPIVLGIPWLRKHNPHIDWSRNSVTFSSSLCLKSCRAPDPSIRALPAVPIISSPPPVSPPASRSSPAPRIIQVSSSTIAQDAAQDGSTSFVISPSSSSSLPPALSLSAVFGNQDDDASQDADVADTDEYLAQLHDLVPPQYHDLLDAFSKAKADRLPPHRPHDHAIELEPNTQPPFGPLYSLSDPELKALRTWLDENLAKGFIRPSTSPAGAPILFVKKKDGSLRLCVDYRGLNRATIKNRYPLPLLNESLEHLRHSKIFTTLDLRGAYNLVRILAGDEWKTAFRTRYGHFECLVMPFGLTNAPATFQSLMNSIFHDLLDVTVVVYLDDICIFSRDPSKHDSDVREVLRRLIKHNLYCKPEKCNFSASDIQFLGFHVNPQGVTLGQDRIQELLSWPTPSSVRDVQSFLGFANFFRRFIAGYSRVALPLTRLLRKDTRFVWDTDADQAFRLLKTLFTSPPILRHFNSALPTTIETDASDFAISAILSQRDSDSNLLHPCAFISRKMNPAERNYDVHDKELLAVVTAINSWRHYLESCSSPFDVLVDHKNLEYFQTSRKLNGRQARWSEQINGHKYTITYRPGARNGKADALSRRRDHKEGGDGDDITHLPVLRPVSTSTASASATLRPRPSRITPQAPPSTLQQPSSS</sequence>
<dbReference type="CDD" id="cd00303">
    <property type="entry name" value="retropepsin_like"/>
    <property type="match status" value="1"/>
</dbReference>
<feature type="non-terminal residue" evidence="8">
    <location>
        <position position="1"/>
    </location>
</feature>
<dbReference type="Proteomes" id="UP000077521">
    <property type="component" value="Unassembled WGS sequence"/>
</dbReference>
<evidence type="ECO:0000259" key="7">
    <source>
        <dbReference type="PROSITE" id="PS50878"/>
    </source>
</evidence>
<accession>A0A8T8SCQ5</accession>